<dbReference type="InterPro" id="IPR035979">
    <property type="entry name" value="RBD_domain_sf"/>
</dbReference>
<name>A0A2T9Z8B1_9FUNG</name>
<organism evidence="2 3">
    <name type="scientific">Smittium megazygosporum</name>
    <dbReference type="NCBI Taxonomy" id="133381"/>
    <lineage>
        <taxon>Eukaryota</taxon>
        <taxon>Fungi</taxon>
        <taxon>Fungi incertae sedis</taxon>
        <taxon>Zoopagomycota</taxon>
        <taxon>Kickxellomycotina</taxon>
        <taxon>Harpellomycetes</taxon>
        <taxon>Harpellales</taxon>
        <taxon>Legeriomycetaceae</taxon>
        <taxon>Smittium</taxon>
    </lineage>
</organism>
<dbReference type="AlphaFoldDB" id="A0A2T9Z8B1"/>
<dbReference type="Gene3D" id="3.30.70.330">
    <property type="match status" value="1"/>
</dbReference>
<sequence>MSISKQNLNKLVHRAFSFIFPVTAPHFQITRASVKLSSINQIPKRFVQTSLPSRTERSAQNSSNRKNVEDKVLNVSNQGNPGNASFSIEENQPPKSLATNRLILSYLPVSTTKADILKICNNSEDITKVVFQYKKNLRFSGMCEITFKTVSAANEYYNNTQKSHMLRTKIDYYTSYRLRNDTLNNAGIVIYSGKTVVVYGFPKESKPELVFSRFPDFEFISANSQPVLEYKYYTGLMKEGMKKFFLFSFSSEPEAQRFVRRYNQTEFHILGDITAKLEAWVLY</sequence>
<dbReference type="CDD" id="cd00590">
    <property type="entry name" value="RRM_SF"/>
    <property type="match status" value="1"/>
</dbReference>
<dbReference type="Proteomes" id="UP000245609">
    <property type="component" value="Unassembled WGS sequence"/>
</dbReference>
<proteinExistence type="predicted"/>
<dbReference type="SUPFAM" id="SSF54928">
    <property type="entry name" value="RNA-binding domain, RBD"/>
    <property type="match status" value="1"/>
</dbReference>
<evidence type="ECO:0008006" key="4">
    <source>
        <dbReference type="Google" id="ProtNLM"/>
    </source>
</evidence>
<dbReference type="GO" id="GO:0003676">
    <property type="term" value="F:nucleic acid binding"/>
    <property type="evidence" value="ECO:0007669"/>
    <property type="project" value="InterPro"/>
</dbReference>
<evidence type="ECO:0000313" key="3">
    <source>
        <dbReference type="Proteomes" id="UP000245609"/>
    </source>
</evidence>
<evidence type="ECO:0000256" key="1">
    <source>
        <dbReference type="SAM" id="MobiDB-lite"/>
    </source>
</evidence>
<evidence type="ECO:0000313" key="2">
    <source>
        <dbReference type="EMBL" id="PVV00767.1"/>
    </source>
</evidence>
<dbReference type="EMBL" id="MBFS01001656">
    <property type="protein sequence ID" value="PVV00767.1"/>
    <property type="molecule type" value="Genomic_DNA"/>
</dbReference>
<keyword evidence="3" id="KW-1185">Reference proteome</keyword>
<accession>A0A2T9Z8B1</accession>
<feature type="region of interest" description="Disordered" evidence="1">
    <location>
        <begin position="50"/>
        <end position="91"/>
    </location>
</feature>
<feature type="compositionally biased region" description="Polar residues" evidence="1">
    <location>
        <begin position="50"/>
        <end position="65"/>
    </location>
</feature>
<comment type="caution">
    <text evidence="2">The sequence shown here is derived from an EMBL/GenBank/DDBJ whole genome shotgun (WGS) entry which is preliminary data.</text>
</comment>
<dbReference type="InterPro" id="IPR012677">
    <property type="entry name" value="Nucleotide-bd_a/b_plait_sf"/>
</dbReference>
<gene>
    <name evidence="2" type="ORF">BB560_004839</name>
</gene>
<protein>
    <recommendedName>
        <fullName evidence="4">RRM domain-containing protein</fullName>
    </recommendedName>
</protein>
<reference evidence="2 3" key="1">
    <citation type="journal article" date="2018" name="MBio">
        <title>Comparative Genomics Reveals the Core Gene Toolbox for the Fungus-Insect Symbiosis.</title>
        <authorList>
            <person name="Wang Y."/>
            <person name="Stata M."/>
            <person name="Wang W."/>
            <person name="Stajich J.E."/>
            <person name="White M.M."/>
            <person name="Moncalvo J.M."/>
        </authorList>
    </citation>
    <scope>NUCLEOTIDE SEQUENCE [LARGE SCALE GENOMIC DNA]</scope>
    <source>
        <strain evidence="2 3">SC-DP-2</strain>
    </source>
</reference>
<feature type="compositionally biased region" description="Polar residues" evidence="1">
    <location>
        <begin position="74"/>
        <end position="91"/>
    </location>
</feature>